<accession>A0A1G2EMB6</accession>
<dbReference type="NCBIfam" id="TIGR00001">
    <property type="entry name" value="rpmI_bact"/>
    <property type="match status" value="1"/>
</dbReference>
<evidence type="ECO:0000313" key="6">
    <source>
        <dbReference type="Proteomes" id="UP000177740"/>
    </source>
</evidence>
<dbReference type="AlphaFoldDB" id="A0A1G2EMB6"/>
<dbReference type="GO" id="GO:1990904">
    <property type="term" value="C:ribonucleoprotein complex"/>
    <property type="evidence" value="ECO:0007669"/>
    <property type="project" value="UniProtKB-KW"/>
</dbReference>
<dbReference type="GO" id="GO:0003735">
    <property type="term" value="F:structural constituent of ribosome"/>
    <property type="evidence" value="ECO:0007669"/>
    <property type="project" value="InterPro"/>
</dbReference>
<name>A0A1G2EMB6_9BACT</name>
<dbReference type="InterPro" id="IPR037229">
    <property type="entry name" value="Ribosomal_bL35_sf"/>
</dbReference>
<evidence type="ECO:0000256" key="1">
    <source>
        <dbReference type="ARBA" id="ARBA00006598"/>
    </source>
</evidence>
<dbReference type="Proteomes" id="UP000177740">
    <property type="component" value="Unassembled WGS sequence"/>
</dbReference>
<sequence>MKTRKSITKRFRITKNGKILRRAVGQDHFRAKKSGNKKRKGRKWVLVSGPLAKKVKQLIR</sequence>
<evidence type="ECO:0000256" key="4">
    <source>
        <dbReference type="ARBA" id="ARBA00035486"/>
    </source>
</evidence>
<reference evidence="5 6" key="1">
    <citation type="journal article" date="2016" name="Nat. Commun.">
        <title>Thousands of microbial genomes shed light on interconnected biogeochemical processes in an aquifer system.</title>
        <authorList>
            <person name="Anantharaman K."/>
            <person name="Brown C.T."/>
            <person name="Hug L.A."/>
            <person name="Sharon I."/>
            <person name="Castelle C.J."/>
            <person name="Probst A.J."/>
            <person name="Thomas B.C."/>
            <person name="Singh A."/>
            <person name="Wilkins M.J."/>
            <person name="Karaoz U."/>
            <person name="Brodie E.L."/>
            <person name="Williams K.H."/>
            <person name="Hubbard S.S."/>
            <person name="Banfield J.F."/>
        </authorList>
    </citation>
    <scope>NUCLEOTIDE SEQUENCE [LARGE SCALE GENOMIC DNA]</scope>
</reference>
<proteinExistence type="inferred from homology"/>
<dbReference type="STRING" id="1801677.A2365_02265"/>
<evidence type="ECO:0000256" key="3">
    <source>
        <dbReference type="ARBA" id="ARBA00023274"/>
    </source>
</evidence>
<organism evidence="5 6">
    <name type="scientific">Candidatus Nealsonbacteria bacterium RIFOXYB1_FULL_40_15</name>
    <dbReference type="NCBI Taxonomy" id="1801677"/>
    <lineage>
        <taxon>Bacteria</taxon>
        <taxon>Candidatus Nealsoniibacteriota</taxon>
    </lineage>
</organism>
<dbReference type="InterPro" id="IPR001706">
    <property type="entry name" value="Ribosomal_bL35"/>
</dbReference>
<evidence type="ECO:0000256" key="2">
    <source>
        <dbReference type="ARBA" id="ARBA00022980"/>
    </source>
</evidence>
<dbReference type="Gene3D" id="4.10.410.60">
    <property type="match status" value="1"/>
</dbReference>
<dbReference type="GO" id="GO:0005840">
    <property type="term" value="C:ribosome"/>
    <property type="evidence" value="ECO:0007669"/>
    <property type="project" value="UniProtKB-KW"/>
</dbReference>
<protein>
    <recommendedName>
        <fullName evidence="4">50S ribosomal protein L35</fullName>
    </recommendedName>
</protein>
<comment type="caution">
    <text evidence="5">The sequence shown here is derived from an EMBL/GenBank/DDBJ whole genome shotgun (WGS) entry which is preliminary data.</text>
</comment>
<gene>
    <name evidence="5" type="ORF">A2365_02265</name>
</gene>
<dbReference type="InterPro" id="IPR021137">
    <property type="entry name" value="Ribosomal_bL35-like"/>
</dbReference>
<keyword evidence="3" id="KW-0687">Ribonucleoprotein</keyword>
<dbReference type="GO" id="GO:0006412">
    <property type="term" value="P:translation"/>
    <property type="evidence" value="ECO:0007669"/>
    <property type="project" value="InterPro"/>
</dbReference>
<dbReference type="EMBL" id="MHMM01000013">
    <property type="protein sequence ID" value="OGZ26936.1"/>
    <property type="molecule type" value="Genomic_DNA"/>
</dbReference>
<dbReference type="SUPFAM" id="SSF143034">
    <property type="entry name" value="L35p-like"/>
    <property type="match status" value="1"/>
</dbReference>
<evidence type="ECO:0000313" key="5">
    <source>
        <dbReference type="EMBL" id="OGZ26936.1"/>
    </source>
</evidence>
<comment type="similarity">
    <text evidence="1">Belongs to the bacterial ribosomal protein bL35 family.</text>
</comment>
<keyword evidence="2 5" id="KW-0689">Ribosomal protein</keyword>
<dbReference type="Pfam" id="PF01632">
    <property type="entry name" value="Ribosomal_L35p"/>
    <property type="match status" value="1"/>
</dbReference>